<reference evidence="3 4" key="1">
    <citation type="submission" date="2023-01" db="EMBL/GenBank/DDBJ databases">
        <title>Novel species of the genus Vogesella isolated from rivers.</title>
        <authorList>
            <person name="Lu H."/>
        </authorList>
    </citation>
    <scope>NUCLEOTIDE SEQUENCE [LARGE SCALE GENOMIC DNA]</scope>
    <source>
        <strain evidence="3 4">DC21W</strain>
    </source>
</reference>
<comment type="similarity">
    <text evidence="1">Belongs to the HupH/HyaF family.</text>
</comment>
<gene>
    <name evidence="3" type="ORF">PQU95_04415</name>
</gene>
<keyword evidence="4" id="KW-1185">Reference proteome</keyword>
<organism evidence="3 4">
    <name type="scientific">Vogesella aquatica</name>
    <dbReference type="NCBI Taxonomy" id="2984206"/>
    <lineage>
        <taxon>Bacteria</taxon>
        <taxon>Pseudomonadati</taxon>
        <taxon>Pseudomonadota</taxon>
        <taxon>Betaproteobacteria</taxon>
        <taxon>Neisseriales</taxon>
        <taxon>Chromobacteriaceae</taxon>
        <taxon>Vogesella</taxon>
    </lineage>
</organism>
<dbReference type="EMBL" id="JAQQLF010000005">
    <property type="protein sequence ID" value="MDC7716459.1"/>
    <property type="molecule type" value="Genomic_DNA"/>
</dbReference>
<comment type="caution">
    <text evidence="3">The sequence shown here is derived from an EMBL/GenBank/DDBJ whole genome shotgun (WGS) entry which is preliminary data.</text>
</comment>
<evidence type="ECO:0000256" key="1">
    <source>
        <dbReference type="ARBA" id="ARBA00010832"/>
    </source>
</evidence>
<sequence>MSTFTLPKAFPIPVVGIGPGSQPAAPDLNYLPLPRLLDGFDMPWLPTAEETAHLGNAKALVAELIRRMQAWDGTSEPYPSLQLNGLDRDGRTLVSQLLGEGEVSARVRCLNGHELLIQESVFAGVWRVLETDADGQPLADRIEACAIPAAVWQQARAFGRRELTPFDPAGVALMNAPAVLAEVAERAAAYQDGDEDHVINFSLLPMTPEDMAYIDANLGGGNSGVFSRGYGKCRVMATGLQNVWRVQYFNGMNAILLDTLEITRMPEVALAAADDLADAIERLQEALDWLTGEQVA</sequence>
<dbReference type="Proteomes" id="UP001219956">
    <property type="component" value="Unassembled WGS sequence"/>
</dbReference>
<name>A0ABT5IV58_9NEIS</name>
<accession>A0ABT5IV58</accession>
<feature type="domain" description="HupH hydrogenase expression protein C-terminal" evidence="2">
    <location>
        <begin position="173"/>
        <end position="290"/>
    </location>
</feature>
<dbReference type="RefSeq" id="WP_272750870.1">
    <property type="nucleotide sequence ID" value="NZ_JAQQLF010000005.1"/>
</dbReference>
<dbReference type="InterPro" id="IPR038527">
    <property type="entry name" value="HupH_C_sf"/>
</dbReference>
<dbReference type="InterPro" id="IPR006894">
    <property type="entry name" value="HupH_Hydgase_express_prot_C"/>
</dbReference>
<evidence type="ECO:0000313" key="4">
    <source>
        <dbReference type="Proteomes" id="UP001219956"/>
    </source>
</evidence>
<evidence type="ECO:0000259" key="2">
    <source>
        <dbReference type="Pfam" id="PF04809"/>
    </source>
</evidence>
<evidence type="ECO:0000313" key="3">
    <source>
        <dbReference type="EMBL" id="MDC7716459.1"/>
    </source>
</evidence>
<dbReference type="Gene3D" id="3.30.1370.140">
    <property type="entry name" value="HupH hydrogenase expression protein, C-terminal domain"/>
    <property type="match status" value="2"/>
</dbReference>
<feature type="domain" description="HupH hydrogenase expression protein C-terminal" evidence="2">
    <location>
        <begin position="56"/>
        <end position="154"/>
    </location>
</feature>
<protein>
    <submittedName>
        <fullName evidence="3">Hydrogenase expression/formation C-terminal domain-containing protein</fullName>
    </submittedName>
</protein>
<proteinExistence type="inferred from homology"/>
<dbReference type="Pfam" id="PF04809">
    <property type="entry name" value="HupH_C"/>
    <property type="match status" value="2"/>
</dbReference>